<evidence type="ECO:0000256" key="2">
    <source>
        <dbReference type="ARBA" id="ARBA00022840"/>
    </source>
</evidence>
<dbReference type="PROSITE" id="PS00297">
    <property type="entry name" value="HSP70_1"/>
    <property type="match status" value="1"/>
</dbReference>
<keyword evidence="5" id="KW-0346">Stress response</keyword>
<evidence type="ECO:0000256" key="1">
    <source>
        <dbReference type="ARBA" id="ARBA00022741"/>
    </source>
</evidence>
<evidence type="ECO:0000256" key="3">
    <source>
        <dbReference type="SAM" id="Coils"/>
    </source>
</evidence>
<dbReference type="GO" id="GO:0005524">
    <property type="term" value="F:ATP binding"/>
    <property type="evidence" value="ECO:0007669"/>
    <property type="project" value="UniProtKB-KW"/>
</dbReference>
<protein>
    <submittedName>
        <fullName evidence="5">Putative heat shock 70 kDa protein</fullName>
    </submittedName>
</protein>
<sequence>MYVMRCSRLFSLRRTPVVLQQLPMPMPPRQPGMSVNMQHAVEMEAKRRMELDEATRCRFVVVKEETRAPGDRVVGIDLGTTNSCISYIEKETGKPKIIPSPTGSWVFPTAITFDKNHKVRLYGEEARACVRTSASATLCSGKRLIGRGMGELGRVQSQLHKTNMVTLNEKGEVAVEIMGRTYTVVHIISMFLRYLKKEAEKFLKEPVNAVVVSVPAFFTPQQKVATEDAALAAGFDVLEVIDEPSAACLAHTVLQRRERMAGAASSADPLPEIHSKRIIRSLVFDLGGGTLDCAVMENDQYRGTFTLVATHGDPLLGGNDWDTVLSQYFADKFERKWRVPLEDAEGNVGQGVATYRQLLLEAEKAKIHFTHSTEPYYGYNRAFHFSEKLRDIIPLEATITLDEYIELTRPLRVRCVECLNKLFSHLDIGPSDIDNVLLVGAMTRDPPIRHMLTEYFGRPVASDASCPADYAVAIGAAIRGAMLQGHFADLSANTRFVSGTAQALRQAGFFRRLINRAISLVRGSVNPNAIGQRWRGRAKGLSDEEISNYAKELVEFEAACERRLLLERAENDANFVMRRVTADSNKRQGMQEKRVRQLSEQLKFWQYMVHNFHDHEEELMRTVRELERALDELEGLAEDGMSGITADGTVDFSSVTPVNYCGSEEADSKAVPLPTPIEEVTSMEATVASSTPDASRQVNENESSSQAARPKGRKIIRRPVPLPEASAEAQELVEAGHPVLRGTDVHMTESTRSAFFEAQVEERAWREPPQPPGEHGSWKEVKRAVEAGEAVGSPLTPQELQRPMTHEEMLETLRKMAPIDDPISEDHAKKREMSLDMRTMTIVDGAVDVDELQARLEAAAEREEEAQRSLRRAANQLPADTSAKLFAMD</sequence>
<evidence type="ECO:0000256" key="4">
    <source>
        <dbReference type="SAM" id="MobiDB-lite"/>
    </source>
</evidence>
<dbReference type="PRINTS" id="PR00301">
    <property type="entry name" value="HEATSHOCK70"/>
</dbReference>
<dbReference type="EMBL" id="HE573023">
    <property type="protein sequence ID" value="CCC48743.1"/>
    <property type="molecule type" value="Genomic_DNA"/>
</dbReference>
<dbReference type="InterPro" id="IPR013126">
    <property type="entry name" value="Hsp_70_fam"/>
</dbReference>
<dbReference type="Gene3D" id="3.30.420.40">
    <property type="match status" value="2"/>
</dbReference>
<accession>G0TXQ2</accession>
<reference evidence="5" key="1">
    <citation type="journal article" date="2012" name="Proc. Natl. Acad. Sci. U.S.A.">
        <title>Antigenic diversity is generated by distinct evolutionary mechanisms in African trypanosome species.</title>
        <authorList>
            <person name="Jackson A.P."/>
            <person name="Berry A."/>
            <person name="Aslett M."/>
            <person name="Allison H.C."/>
            <person name="Burton P."/>
            <person name="Vavrova-Anderson J."/>
            <person name="Brown R."/>
            <person name="Browne H."/>
            <person name="Corton N."/>
            <person name="Hauser H."/>
            <person name="Gamble J."/>
            <person name="Gilderthorp R."/>
            <person name="Marcello L."/>
            <person name="McQuillan J."/>
            <person name="Otto T.D."/>
            <person name="Quail M.A."/>
            <person name="Sanders M.J."/>
            <person name="van Tonder A."/>
            <person name="Ginger M.L."/>
            <person name="Field M.C."/>
            <person name="Barry J.D."/>
            <person name="Hertz-Fowler C."/>
            <person name="Berriman M."/>
        </authorList>
    </citation>
    <scope>NUCLEOTIDE SEQUENCE</scope>
    <source>
        <strain evidence="5">Y486</strain>
    </source>
</reference>
<dbReference type="Gene3D" id="3.90.640.10">
    <property type="entry name" value="Actin, Chain A, domain 4"/>
    <property type="match status" value="1"/>
</dbReference>
<evidence type="ECO:0000313" key="5">
    <source>
        <dbReference type="EMBL" id="CCC48743.1"/>
    </source>
</evidence>
<keyword evidence="3" id="KW-0175">Coiled coil</keyword>
<proteinExistence type="predicted"/>
<name>G0TXQ2_TRYVY</name>
<feature type="compositionally biased region" description="Polar residues" evidence="4">
    <location>
        <begin position="686"/>
        <end position="707"/>
    </location>
</feature>
<feature type="compositionally biased region" description="Basic and acidic residues" evidence="4">
    <location>
        <begin position="858"/>
        <end position="868"/>
    </location>
</feature>
<dbReference type="AlphaFoldDB" id="G0TXQ2"/>
<dbReference type="PANTHER" id="PTHR19375">
    <property type="entry name" value="HEAT SHOCK PROTEIN 70KDA"/>
    <property type="match status" value="1"/>
</dbReference>
<organism evidence="5">
    <name type="scientific">Trypanosoma vivax (strain Y486)</name>
    <dbReference type="NCBI Taxonomy" id="1055687"/>
    <lineage>
        <taxon>Eukaryota</taxon>
        <taxon>Discoba</taxon>
        <taxon>Euglenozoa</taxon>
        <taxon>Kinetoplastea</taxon>
        <taxon>Metakinetoplastina</taxon>
        <taxon>Trypanosomatida</taxon>
        <taxon>Trypanosomatidae</taxon>
        <taxon>Trypanosoma</taxon>
        <taxon>Duttonella</taxon>
    </lineage>
</organism>
<feature type="region of interest" description="Disordered" evidence="4">
    <location>
        <begin position="686"/>
        <end position="718"/>
    </location>
</feature>
<keyword evidence="2" id="KW-0067">ATP-binding</keyword>
<feature type="region of interest" description="Disordered" evidence="4">
    <location>
        <begin position="858"/>
        <end position="889"/>
    </location>
</feature>
<feature type="coiled-coil region" evidence="3">
    <location>
        <begin position="612"/>
        <end position="639"/>
    </location>
</feature>
<dbReference type="Pfam" id="PF00012">
    <property type="entry name" value="HSP70"/>
    <property type="match status" value="1"/>
</dbReference>
<dbReference type="InterPro" id="IPR018181">
    <property type="entry name" value="Heat_shock_70_CS"/>
</dbReference>
<dbReference type="FunFam" id="3.90.640.10:FF:000075">
    <property type="entry name" value="Heat shock 70 kDa protein"/>
    <property type="match status" value="1"/>
</dbReference>
<dbReference type="InterPro" id="IPR043129">
    <property type="entry name" value="ATPase_NBD"/>
</dbReference>
<dbReference type="GO" id="GO:0140662">
    <property type="term" value="F:ATP-dependent protein folding chaperone"/>
    <property type="evidence" value="ECO:0007669"/>
    <property type="project" value="InterPro"/>
</dbReference>
<gene>
    <name evidence="5" type="ORF">TVY486_0700860</name>
</gene>
<dbReference type="SUPFAM" id="SSF53067">
    <property type="entry name" value="Actin-like ATPase domain"/>
    <property type="match status" value="2"/>
</dbReference>
<dbReference type="FunFam" id="3.30.420.40:FF:000374">
    <property type="entry name" value="Heat shock 70 kDa protein"/>
    <property type="match status" value="1"/>
</dbReference>
<dbReference type="VEuPathDB" id="TriTrypDB:TvY486_0700860"/>
<keyword evidence="1" id="KW-0547">Nucleotide-binding</keyword>